<dbReference type="InterPro" id="IPR011914">
    <property type="entry name" value="RfaE_dom_II"/>
</dbReference>
<dbReference type="RefSeq" id="WP_123402021.1">
    <property type="nucleotide sequence ID" value="NZ_RJVI01000003.1"/>
</dbReference>
<name>A0A3N1XSJ1_9GAMM</name>
<dbReference type="PANTHER" id="PTHR46969">
    <property type="entry name" value="BIFUNCTIONAL PROTEIN HLDE"/>
    <property type="match status" value="1"/>
</dbReference>
<evidence type="ECO:0000256" key="9">
    <source>
        <dbReference type="ARBA" id="ARBA00022840"/>
    </source>
</evidence>
<comment type="catalytic activity">
    <reaction evidence="12 16">
        <text>D-glycero-beta-D-manno-heptose 1-phosphate + ATP + H(+) = ADP-D-glycero-beta-D-manno-heptose + diphosphate</text>
        <dbReference type="Rhea" id="RHEA:27465"/>
        <dbReference type="ChEBI" id="CHEBI:15378"/>
        <dbReference type="ChEBI" id="CHEBI:30616"/>
        <dbReference type="ChEBI" id="CHEBI:33019"/>
        <dbReference type="ChEBI" id="CHEBI:59967"/>
        <dbReference type="ChEBI" id="CHEBI:61593"/>
        <dbReference type="EC" id="2.7.7.70"/>
    </reaction>
</comment>
<evidence type="ECO:0000256" key="15">
    <source>
        <dbReference type="ARBA" id="ARBA00061122"/>
    </source>
</evidence>
<keyword evidence="5 16" id="KW-0808">Transferase</keyword>
<reference evidence="19 20" key="1">
    <citation type="submission" date="2018-11" db="EMBL/GenBank/DDBJ databases">
        <title>Genomic Encyclopedia of Type Strains, Phase IV (KMG-IV): sequencing the most valuable type-strain genomes for metagenomic binning, comparative biology and taxonomic classification.</title>
        <authorList>
            <person name="Goeker M."/>
        </authorList>
    </citation>
    <scope>NUCLEOTIDE SEQUENCE [LARGE SCALE GENOMIC DNA]</scope>
    <source>
        <strain evidence="19 20">DSM 100275</strain>
    </source>
</reference>
<comment type="caution">
    <text evidence="19">The sequence shown here is derived from an EMBL/GenBank/DDBJ whole genome shotgun (WGS) entry which is preliminary data.</text>
</comment>
<evidence type="ECO:0000256" key="11">
    <source>
        <dbReference type="ARBA" id="ARBA00023277"/>
    </source>
</evidence>
<dbReference type="GO" id="GO:0016773">
    <property type="term" value="F:phosphotransferase activity, alcohol group as acceptor"/>
    <property type="evidence" value="ECO:0007669"/>
    <property type="project" value="InterPro"/>
</dbReference>
<dbReference type="NCBIfam" id="TIGR02198">
    <property type="entry name" value="rfaE_dom_I"/>
    <property type="match status" value="1"/>
</dbReference>
<dbReference type="GO" id="GO:0009244">
    <property type="term" value="P:lipopolysaccharide core region biosynthetic process"/>
    <property type="evidence" value="ECO:0007669"/>
    <property type="project" value="UniProtKB-UniPathway"/>
</dbReference>
<dbReference type="AlphaFoldDB" id="A0A3N1XSJ1"/>
<keyword evidence="7 16" id="KW-0547">Nucleotide-binding</keyword>
<evidence type="ECO:0000259" key="17">
    <source>
        <dbReference type="Pfam" id="PF00294"/>
    </source>
</evidence>
<feature type="domain" description="Carbohydrate kinase PfkB" evidence="17">
    <location>
        <begin position="11"/>
        <end position="306"/>
    </location>
</feature>
<sequence length="478" mass="50004">MKVQIPPFGKARVVVAGDLMLDRYWHGETARISPEAPVPVVRVTAGEERPGGAGNVALNLAALGVDVHLVAVTGEDEAARELEAVLAAEGVGCSLVRLAGARTITKLRVLSRHQQLIRLDFEDGFGGFDGAALAAPLRARLAGAGAVVLSDYGKGTLREVGTLIEAARAAGVPVLVDPKGRDFGRYRGASLVTPNLAEFEAVVGPCAGEAELVERGLRLLADCGIEALLVTRGEHGMSLVRPGEAPLHLPARAREVYDVTGAGDTVIAVVAAALAAGAALPEATALANLAAGLVVAKLGAATVSVPELEQALHQVEETRLGIVDEEALLAHVARARARGERIVMTNGCFDILHAGHVAYLNEARRLGDRLVVAVNDDDSVRRLKGPGRPVNRLAERMEVLAGLAAVDWVVAFSEDTPERLICRVRPDVLVKGGDYRPEEIAGAGCVRAAGGEVRVLPFRAGCSTSRIIEAVRAVEAGR</sequence>
<evidence type="ECO:0000256" key="13">
    <source>
        <dbReference type="ARBA" id="ARBA00052873"/>
    </source>
</evidence>
<evidence type="ECO:0000256" key="6">
    <source>
        <dbReference type="ARBA" id="ARBA00022695"/>
    </source>
</evidence>
<keyword evidence="9 16" id="KW-0067">ATP-binding</keyword>
<dbReference type="UniPathway" id="UPA00958"/>
<organism evidence="19 20">
    <name type="scientific">Inmirania thermothiophila</name>
    <dbReference type="NCBI Taxonomy" id="1750597"/>
    <lineage>
        <taxon>Bacteria</taxon>
        <taxon>Pseudomonadati</taxon>
        <taxon>Pseudomonadota</taxon>
        <taxon>Gammaproteobacteria</taxon>
        <taxon>Chromatiales</taxon>
        <taxon>Ectothiorhodospiraceae</taxon>
        <taxon>Inmirania</taxon>
    </lineage>
</organism>
<dbReference type="GO" id="GO:0005829">
    <property type="term" value="C:cytosol"/>
    <property type="evidence" value="ECO:0007669"/>
    <property type="project" value="TreeGrafter"/>
</dbReference>
<comment type="pathway">
    <text evidence="16">Nucleotide-sugar biosynthesis; ADP-L-glycero-beta-D-manno-heptose biosynthesis; ADP-L-glycero-beta-D-manno-heptose from D-glycero-beta-D-manno-heptose 7-phosphate: step 3/4.</text>
</comment>
<dbReference type="InterPro" id="IPR023030">
    <property type="entry name" value="Bifunc_HldE"/>
</dbReference>
<dbReference type="PANTHER" id="PTHR46969:SF1">
    <property type="entry name" value="BIFUNCTIONAL PROTEIN HLDE"/>
    <property type="match status" value="1"/>
</dbReference>
<evidence type="ECO:0000256" key="14">
    <source>
        <dbReference type="ARBA" id="ARBA00060955"/>
    </source>
</evidence>
<gene>
    <name evidence="16" type="primary">hldE</name>
    <name evidence="19" type="ORF">EDC57_2285</name>
</gene>
<dbReference type="InterPro" id="IPR011913">
    <property type="entry name" value="RfaE_dom_I"/>
</dbReference>
<evidence type="ECO:0000256" key="7">
    <source>
        <dbReference type="ARBA" id="ARBA00022741"/>
    </source>
</evidence>
<evidence type="ECO:0000313" key="20">
    <source>
        <dbReference type="Proteomes" id="UP000276634"/>
    </source>
</evidence>
<proteinExistence type="inferred from homology"/>
<dbReference type="FunFam" id="3.40.1190.20:FF:000002">
    <property type="entry name" value="Bifunctional protein HldE"/>
    <property type="match status" value="1"/>
</dbReference>
<feature type="binding site" evidence="16">
    <location>
        <begin position="195"/>
        <end position="198"/>
    </location>
    <ligand>
        <name>ATP</name>
        <dbReference type="ChEBI" id="CHEBI:30616"/>
    </ligand>
</feature>
<protein>
    <recommendedName>
        <fullName evidence="16">Bifunctional protein HldE</fullName>
    </recommendedName>
    <domain>
        <recommendedName>
            <fullName evidence="16">D-beta-D-heptose 7-phosphate kinase</fullName>
            <ecNumber evidence="16">2.7.1.167</ecNumber>
        </recommendedName>
        <alternativeName>
            <fullName evidence="16">D-beta-D-heptose 7-phosphotransferase</fullName>
        </alternativeName>
        <alternativeName>
            <fullName evidence="16">D-glycero-beta-D-manno-heptose-7-phosphate kinase</fullName>
        </alternativeName>
    </domain>
    <domain>
        <recommendedName>
            <fullName evidence="16">D-beta-D-heptose 1-phosphate adenylyltransferase</fullName>
            <ecNumber evidence="16">2.7.7.70</ecNumber>
        </recommendedName>
        <alternativeName>
            <fullName evidence="16">D-glycero-beta-D-manno-heptose 1-phosphate adenylyltransferase</fullName>
        </alternativeName>
    </domain>
</protein>
<dbReference type="Proteomes" id="UP000276634">
    <property type="component" value="Unassembled WGS sequence"/>
</dbReference>
<dbReference type="Pfam" id="PF00294">
    <property type="entry name" value="PfkB"/>
    <property type="match status" value="1"/>
</dbReference>
<feature type="region of interest" description="Ribokinase" evidence="16">
    <location>
        <begin position="1"/>
        <end position="316"/>
    </location>
</feature>
<comment type="pathway">
    <text evidence="3">Bacterial outer membrane biogenesis; LPS core biosynthesis.</text>
</comment>
<feature type="domain" description="Cytidyltransferase-like" evidence="18">
    <location>
        <begin position="344"/>
        <end position="469"/>
    </location>
</feature>
<dbReference type="OrthoDB" id="9802794at2"/>
<dbReference type="InterPro" id="IPR004821">
    <property type="entry name" value="Cyt_trans-like"/>
</dbReference>
<dbReference type="InterPro" id="IPR011611">
    <property type="entry name" value="PfkB_dom"/>
</dbReference>
<feature type="region of interest" description="Cytidylyltransferase" evidence="16">
    <location>
        <begin position="344"/>
        <end position="478"/>
    </location>
</feature>
<evidence type="ECO:0000256" key="12">
    <source>
        <dbReference type="ARBA" id="ARBA00047428"/>
    </source>
</evidence>
<dbReference type="NCBIfam" id="TIGR02199">
    <property type="entry name" value="rfaE_dom_II"/>
    <property type="match status" value="1"/>
</dbReference>
<dbReference type="Pfam" id="PF01467">
    <property type="entry name" value="CTP_transf_like"/>
    <property type="match status" value="1"/>
</dbReference>
<dbReference type="NCBIfam" id="NF008454">
    <property type="entry name" value="PRK11316.1"/>
    <property type="match status" value="1"/>
</dbReference>
<dbReference type="UniPathway" id="UPA00356">
    <property type="reaction ID" value="UER00437"/>
</dbReference>
<dbReference type="EC" id="2.7.1.167" evidence="16"/>
<evidence type="ECO:0000256" key="2">
    <source>
        <dbReference type="ARBA" id="ARBA00003753"/>
    </source>
</evidence>
<comment type="function">
    <text evidence="1 16">Catalyzes the phosphorylation of D-glycero-D-manno-heptose 7-phosphate at the C-1 position to selectively form D-glycero-beta-D-manno-heptose-1,7-bisphosphate.</text>
</comment>
<dbReference type="FunFam" id="3.40.50.620:FF:000028">
    <property type="entry name" value="Bifunctional protein HldE"/>
    <property type="match status" value="1"/>
</dbReference>
<dbReference type="GO" id="GO:0033785">
    <property type="term" value="F:heptose 7-phosphate kinase activity"/>
    <property type="evidence" value="ECO:0007669"/>
    <property type="project" value="UniProtKB-UniRule"/>
</dbReference>
<dbReference type="PROSITE" id="PS00583">
    <property type="entry name" value="PFKB_KINASES_1"/>
    <property type="match status" value="1"/>
</dbReference>
<dbReference type="Gene3D" id="3.40.1190.20">
    <property type="match status" value="1"/>
</dbReference>
<dbReference type="InterPro" id="IPR029056">
    <property type="entry name" value="Ribokinase-like"/>
</dbReference>
<comment type="similarity">
    <text evidence="14 16">In the N-terminal section; belongs to the carbohydrate kinase PfkB family.</text>
</comment>
<dbReference type="NCBIfam" id="TIGR00125">
    <property type="entry name" value="cyt_tran_rel"/>
    <property type="match status" value="1"/>
</dbReference>
<dbReference type="Gene3D" id="3.40.50.620">
    <property type="entry name" value="HUPs"/>
    <property type="match status" value="1"/>
</dbReference>
<accession>A0A3N1XSJ1</accession>
<comment type="pathway">
    <text evidence="16">Nucleotide-sugar biosynthesis; ADP-L-glycero-beta-D-manno-heptose biosynthesis; ADP-L-glycero-beta-D-manno-heptose from D-glycero-beta-D-manno-heptose 7-phosphate: step 1/4.</text>
</comment>
<keyword evidence="8 16" id="KW-0418">Kinase</keyword>
<dbReference type="SUPFAM" id="SSF53613">
    <property type="entry name" value="Ribokinase-like"/>
    <property type="match status" value="1"/>
</dbReference>
<evidence type="ECO:0000256" key="8">
    <source>
        <dbReference type="ARBA" id="ARBA00022777"/>
    </source>
</evidence>
<evidence type="ECO:0000313" key="19">
    <source>
        <dbReference type="EMBL" id="ROR29614.1"/>
    </source>
</evidence>
<evidence type="ECO:0000256" key="4">
    <source>
        <dbReference type="ARBA" id="ARBA00011738"/>
    </source>
</evidence>
<feature type="active site" evidence="16">
    <location>
        <position position="264"/>
    </location>
</feature>
<dbReference type="EMBL" id="RJVI01000003">
    <property type="protein sequence ID" value="ROR29614.1"/>
    <property type="molecule type" value="Genomic_DNA"/>
</dbReference>
<dbReference type="HAMAP" id="MF_01603">
    <property type="entry name" value="HldE"/>
    <property type="match status" value="1"/>
</dbReference>
<comment type="catalytic activity">
    <reaction evidence="13 16">
        <text>D-glycero-beta-D-manno-heptose 7-phosphate + ATP = D-glycero-beta-D-manno-heptose 1,7-bisphosphate + ADP + H(+)</text>
        <dbReference type="Rhea" id="RHEA:27473"/>
        <dbReference type="ChEBI" id="CHEBI:15378"/>
        <dbReference type="ChEBI" id="CHEBI:30616"/>
        <dbReference type="ChEBI" id="CHEBI:60204"/>
        <dbReference type="ChEBI" id="CHEBI:60208"/>
        <dbReference type="ChEBI" id="CHEBI:456216"/>
        <dbReference type="EC" id="2.7.1.167"/>
    </reaction>
</comment>
<dbReference type="CDD" id="cd01172">
    <property type="entry name" value="RfaE_like"/>
    <property type="match status" value="1"/>
</dbReference>
<dbReference type="EC" id="2.7.7.70" evidence="16"/>
<evidence type="ECO:0000256" key="10">
    <source>
        <dbReference type="ARBA" id="ARBA00023268"/>
    </source>
</evidence>
<dbReference type="GO" id="GO:0005524">
    <property type="term" value="F:ATP binding"/>
    <property type="evidence" value="ECO:0007669"/>
    <property type="project" value="UniProtKB-UniRule"/>
</dbReference>
<evidence type="ECO:0000259" key="18">
    <source>
        <dbReference type="Pfam" id="PF01467"/>
    </source>
</evidence>
<dbReference type="GO" id="GO:0097171">
    <property type="term" value="P:ADP-L-glycero-beta-D-manno-heptose biosynthetic process"/>
    <property type="evidence" value="ECO:0007669"/>
    <property type="project" value="UniProtKB-UniPathway"/>
</dbReference>
<dbReference type="InterPro" id="IPR014729">
    <property type="entry name" value="Rossmann-like_a/b/a_fold"/>
</dbReference>
<comment type="similarity">
    <text evidence="15 16">In the C-terminal section; belongs to the cytidylyltransferase family.</text>
</comment>
<keyword evidence="20" id="KW-1185">Reference proteome</keyword>
<evidence type="ECO:0000256" key="5">
    <source>
        <dbReference type="ARBA" id="ARBA00022679"/>
    </source>
</evidence>
<evidence type="ECO:0000256" key="1">
    <source>
        <dbReference type="ARBA" id="ARBA00002319"/>
    </source>
</evidence>
<keyword evidence="10 16" id="KW-0511">Multifunctional enzyme</keyword>
<keyword evidence="11 16" id="KW-0119">Carbohydrate metabolism</keyword>
<dbReference type="InterPro" id="IPR002173">
    <property type="entry name" value="Carboh/pur_kinase_PfkB_CS"/>
</dbReference>
<evidence type="ECO:0000256" key="3">
    <source>
        <dbReference type="ARBA" id="ARBA00004713"/>
    </source>
</evidence>
<dbReference type="GO" id="GO:0033786">
    <property type="term" value="F:heptose-1-phosphate adenylyltransferase activity"/>
    <property type="evidence" value="ECO:0007669"/>
    <property type="project" value="UniProtKB-UniRule"/>
</dbReference>
<comment type="function">
    <text evidence="2 16">Catalyzes the ADP transfer from ATP to D-glycero-beta-D-manno-heptose 1-phosphate, yielding ADP-D-glycero-beta-D-manno-heptose.</text>
</comment>
<dbReference type="SUPFAM" id="SSF52374">
    <property type="entry name" value="Nucleotidylyl transferase"/>
    <property type="match status" value="1"/>
</dbReference>
<keyword evidence="6 16" id="KW-0548">Nucleotidyltransferase</keyword>
<evidence type="ECO:0000256" key="16">
    <source>
        <dbReference type="HAMAP-Rule" id="MF_01603"/>
    </source>
</evidence>
<comment type="subunit">
    <text evidence="4 16">Homodimer.</text>
</comment>